<evidence type="ECO:0000256" key="4">
    <source>
        <dbReference type="ARBA" id="ARBA00022827"/>
    </source>
</evidence>
<feature type="binding site" evidence="6">
    <location>
        <begin position="268"/>
        <end position="272"/>
    </location>
    <ligand>
        <name>FAD</name>
        <dbReference type="ChEBI" id="CHEBI:57692"/>
    </ligand>
</feature>
<evidence type="ECO:0000256" key="2">
    <source>
        <dbReference type="ARBA" id="ARBA00005862"/>
    </source>
</evidence>
<feature type="site" description="Electron transfer via tryptophanyl radical" evidence="7">
    <location>
        <position position="342"/>
    </location>
</feature>
<dbReference type="Proteomes" id="UP001211065">
    <property type="component" value="Unassembled WGS sequence"/>
</dbReference>
<comment type="cofactor">
    <cofactor evidence="1">
        <name>(6R)-5,10-methylene-5,6,7,8-tetrahydrofolate</name>
        <dbReference type="ChEBI" id="CHEBI:15636"/>
    </cofactor>
</comment>
<evidence type="ECO:0000256" key="1">
    <source>
        <dbReference type="ARBA" id="ARBA00001932"/>
    </source>
</evidence>
<comment type="cofactor">
    <cofactor evidence="6">
        <name>FAD</name>
        <dbReference type="ChEBI" id="CHEBI:57692"/>
    </cofactor>
    <text evidence="6">Binds 1 FAD per subunit.</text>
</comment>
<dbReference type="InterPro" id="IPR036155">
    <property type="entry name" value="Crypto/Photolyase_N_sf"/>
</dbReference>
<dbReference type="GO" id="GO:0005737">
    <property type="term" value="C:cytoplasm"/>
    <property type="evidence" value="ECO:0007669"/>
    <property type="project" value="TreeGrafter"/>
</dbReference>
<gene>
    <name evidence="9" type="ORF">HK099_000934</name>
</gene>
<feature type="domain" description="Photolyase/cryptochrome alpha/beta" evidence="8">
    <location>
        <begin position="12"/>
        <end position="148"/>
    </location>
</feature>
<dbReference type="InterPro" id="IPR006050">
    <property type="entry name" value="DNA_photolyase_N"/>
</dbReference>
<dbReference type="PRINTS" id="PR00147">
    <property type="entry name" value="DNAPHOTLYASE"/>
</dbReference>
<accession>A0AAD5Y1F5</accession>
<dbReference type="EMBL" id="JADGJW010000124">
    <property type="protein sequence ID" value="KAJ3223584.1"/>
    <property type="molecule type" value="Genomic_DNA"/>
</dbReference>
<dbReference type="PANTHER" id="PTHR11455">
    <property type="entry name" value="CRYPTOCHROME"/>
    <property type="match status" value="1"/>
</dbReference>
<keyword evidence="5" id="KW-0157">Chromophore</keyword>
<dbReference type="GO" id="GO:0003677">
    <property type="term" value="F:DNA binding"/>
    <property type="evidence" value="ECO:0007669"/>
    <property type="project" value="TreeGrafter"/>
</dbReference>
<dbReference type="GO" id="GO:0043153">
    <property type="term" value="P:entrainment of circadian clock by photoperiod"/>
    <property type="evidence" value="ECO:0007669"/>
    <property type="project" value="TreeGrafter"/>
</dbReference>
<feature type="binding site" evidence="6">
    <location>
        <begin position="408"/>
        <end position="410"/>
    </location>
    <ligand>
        <name>FAD</name>
        <dbReference type="ChEBI" id="CHEBI:57692"/>
    </ligand>
</feature>
<dbReference type="Pfam" id="PF00875">
    <property type="entry name" value="DNA_photolyase"/>
    <property type="match status" value="1"/>
</dbReference>
<proteinExistence type="inferred from homology"/>
<keyword evidence="3 6" id="KW-0285">Flavoprotein</keyword>
<evidence type="ECO:0000259" key="8">
    <source>
        <dbReference type="PROSITE" id="PS51645"/>
    </source>
</evidence>
<evidence type="ECO:0000256" key="5">
    <source>
        <dbReference type="ARBA" id="ARBA00022991"/>
    </source>
</evidence>
<dbReference type="InterPro" id="IPR002081">
    <property type="entry name" value="Cryptochrome/DNA_photolyase_1"/>
</dbReference>
<dbReference type="Gene3D" id="1.25.40.80">
    <property type="match status" value="1"/>
</dbReference>
<comment type="caution">
    <text evidence="9">The sequence shown here is derived from an EMBL/GenBank/DDBJ whole genome shotgun (WGS) entry which is preliminary data.</text>
</comment>
<feature type="binding site" evidence="6">
    <location>
        <position position="307"/>
    </location>
    <ligand>
        <name>FAD</name>
        <dbReference type="ChEBI" id="CHEBI:57692"/>
    </ligand>
</feature>
<dbReference type="InterPro" id="IPR014729">
    <property type="entry name" value="Rossmann-like_a/b/a_fold"/>
</dbReference>
<dbReference type="GO" id="GO:0005634">
    <property type="term" value="C:nucleus"/>
    <property type="evidence" value="ECO:0007669"/>
    <property type="project" value="TreeGrafter"/>
</dbReference>
<evidence type="ECO:0000313" key="9">
    <source>
        <dbReference type="EMBL" id="KAJ3223584.1"/>
    </source>
</evidence>
<feature type="site" description="Electron transfer via tryptophanyl radical" evidence="7">
    <location>
        <position position="395"/>
    </location>
</feature>
<name>A0AAD5Y1F5_9FUNG</name>
<dbReference type="Gene3D" id="3.40.50.620">
    <property type="entry name" value="HUPs"/>
    <property type="match status" value="1"/>
</dbReference>
<evidence type="ECO:0000256" key="7">
    <source>
        <dbReference type="PIRSR" id="PIRSR602081-2"/>
    </source>
</evidence>
<dbReference type="Pfam" id="PF03441">
    <property type="entry name" value="FAD_binding_7"/>
    <property type="match status" value="1"/>
</dbReference>
<dbReference type="SUPFAM" id="SSF52425">
    <property type="entry name" value="Cryptochrome/photolyase, N-terminal domain"/>
    <property type="match status" value="1"/>
</dbReference>
<sequence>MPLSKKNKLSSQTVVHWFRVDLRTSDNAALHLASLKAKRERMPLIGLYIISAKDWKRHDASNWKVNFILKNLSTLKVDLETKFSIPLIIKVAENIKDVYEILKNVVEKLDTKYLYFNQEYEVHENQRDEMVQAILDSVEVKRIHDQCIVMPGSVLTQEGNIPKVFTPFKRSWIKFVYQSPVKTFPSPEKSEVELQPLAEDYIRSNSTIPFPNHDNFLNDFVLSTEKADFFKTYYPIGEDSGLARLTEFVEKKIEKYKVTRDYPALEGTSNLSPYITNGIISSRTAFLAAFKKNNERLESGNENITTWISEIIWREFYKHILVGYPRVSKNKPFKLETDNIQWNYDEKLFKAWCDGKTGYPFVDAGMRELNTTGRMHNRLRMVVSNFLTKDLLIDWRLGERYFMQNLIDGDLSSNNGGWQWSASTGTDSQPYFRLFNPILQSKKFDKDGVYIKKYVKELRNCSGSSLHTLTAQLQSFGYPKPIVDHSTARELCLTEFKRIYNK</sequence>
<protein>
    <recommendedName>
        <fullName evidence="8">Photolyase/cryptochrome alpha/beta domain-containing protein</fullName>
    </recommendedName>
</protein>
<evidence type="ECO:0000313" key="10">
    <source>
        <dbReference type="Proteomes" id="UP001211065"/>
    </source>
</evidence>
<dbReference type="GO" id="GO:0006950">
    <property type="term" value="P:response to stress"/>
    <property type="evidence" value="ECO:0007669"/>
    <property type="project" value="UniProtKB-ARBA"/>
</dbReference>
<dbReference type="SUPFAM" id="SSF48173">
    <property type="entry name" value="Cryptochrome/photolyase FAD-binding domain"/>
    <property type="match status" value="1"/>
</dbReference>
<dbReference type="GO" id="GO:0003904">
    <property type="term" value="F:deoxyribodipyrimidine photo-lyase activity"/>
    <property type="evidence" value="ECO:0007669"/>
    <property type="project" value="TreeGrafter"/>
</dbReference>
<dbReference type="FunFam" id="1.10.579.10:FF:000003">
    <property type="entry name" value="Deoxyribodipyrimidine photo-lyase"/>
    <property type="match status" value="1"/>
</dbReference>
<feature type="binding site" evidence="6">
    <location>
        <position position="256"/>
    </location>
    <ligand>
        <name>FAD</name>
        <dbReference type="ChEBI" id="CHEBI:57692"/>
    </ligand>
</feature>
<reference evidence="9" key="1">
    <citation type="submission" date="2020-05" db="EMBL/GenBank/DDBJ databases">
        <title>Phylogenomic resolution of chytrid fungi.</title>
        <authorList>
            <person name="Stajich J.E."/>
            <person name="Amses K."/>
            <person name="Simmons R."/>
            <person name="Seto K."/>
            <person name="Myers J."/>
            <person name="Bonds A."/>
            <person name="Quandt C.A."/>
            <person name="Barry K."/>
            <person name="Liu P."/>
            <person name="Grigoriev I."/>
            <person name="Longcore J.E."/>
            <person name="James T.Y."/>
        </authorList>
    </citation>
    <scope>NUCLEOTIDE SEQUENCE</scope>
    <source>
        <strain evidence="9">JEL0476</strain>
    </source>
</reference>
<keyword evidence="10" id="KW-1185">Reference proteome</keyword>
<feature type="binding site" evidence="6">
    <location>
        <begin position="310"/>
        <end position="317"/>
    </location>
    <ligand>
        <name>FAD</name>
        <dbReference type="ChEBI" id="CHEBI:57692"/>
    </ligand>
</feature>
<feature type="site" description="Electron transfer via tryptophanyl radical" evidence="7">
    <location>
        <position position="418"/>
    </location>
</feature>
<dbReference type="PROSITE" id="PS51645">
    <property type="entry name" value="PHR_CRY_ALPHA_BETA"/>
    <property type="match status" value="1"/>
</dbReference>
<dbReference type="GO" id="GO:0071949">
    <property type="term" value="F:FAD binding"/>
    <property type="evidence" value="ECO:0007669"/>
    <property type="project" value="TreeGrafter"/>
</dbReference>
<dbReference type="InterPro" id="IPR005101">
    <property type="entry name" value="Cryptochr/Photolyase_FAD-bd"/>
</dbReference>
<organism evidence="9 10">
    <name type="scientific">Clydaea vesicula</name>
    <dbReference type="NCBI Taxonomy" id="447962"/>
    <lineage>
        <taxon>Eukaryota</taxon>
        <taxon>Fungi</taxon>
        <taxon>Fungi incertae sedis</taxon>
        <taxon>Chytridiomycota</taxon>
        <taxon>Chytridiomycota incertae sedis</taxon>
        <taxon>Chytridiomycetes</taxon>
        <taxon>Lobulomycetales</taxon>
        <taxon>Lobulomycetaceae</taxon>
        <taxon>Clydaea</taxon>
    </lineage>
</organism>
<evidence type="ECO:0000256" key="3">
    <source>
        <dbReference type="ARBA" id="ARBA00022630"/>
    </source>
</evidence>
<evidence type="ECO:0000256" key="6">
    <source>
        <dbReference type="PIRSR" id="PIRSR602081-1"/>
    </source>
</evidence>
<dbReference type="InterPro" id="IPR036134">
    <property type="entry name" value="Crypto/Photolyase_FAD-like_sf"/>
</dbReference>
<keyword evidence="4 6" id="KW-0274">FAD</keyword>
<comment type="similarity">
    <text evidence="2">Belongs to the DNA photolyase class-1 family.</text>
</comment>
<dbReference type="PANTHER" id="PTHR11455:SF18">
    <property type="entry name" value="SI:CH1073-390K14.1"/>
    <property type="match status" value="1"/>
</dbReference>
<dbReference type="AlphaFoldDB" id="A0AAD5Y1F5"/>
<dbReference type="GO" id="GO:0032922">
    <property type="term" value="P:circadian regulation of gene expression"/>
    <property type="evidence" value="ECO:0007669"/>
    <property type="project" value="TreeGrafter"/>
</dbReference>
<dbReference type="Gene3D" id="1.10.579.10">
    <property type="entry name" value="DNA Cyclobutane Dipyrimidine Photolyase, subunit A, domain 3"/>
    <property type="match status" value="1"/>
</dbReference>
<dbReference type="GO" id="GO:0006139">
    <property type="term" value="P:nucleobase-containing compound metabolic process"/>
    <property type="evidence" value="ECO:0007669"/>
    <property type="project" value="UniProtKB-ARBA"/>
</dbReference>